<organism evidence="3 4">
    <name type="scientific">Rhinolophus ferrumequinum</name>
    <name type="common">Greater horseshoe bat</name>
    <dbReference type="NCBI Taxonomy" id="59479"/>
    <lineage>
        <taxon>Eukaryota</taxon>
        <taxon>Metazoa</taxon>
        <taxon>Chordata</taxon>
        <taxon>Craniata</taxon>
        <taxon>Vertebrata</taxon>
        <taxon>Euteleostomi</taxon>
        <taxon>Mammalia</taxon>
        <taxon>Eutheria</taxon>
        <taxon>Laurasiatheria</taxon>
        <taxon>Chiroptera</taxon>
        <taxon>Yinpterochiroptera</taxon>
        <taxon>Rhinolophoidea</taxon>
        <taxon>Rhinolophidae</taxon>
        <taxon>Rhinolophinae</taxon>
        <taxon>Rhinolophus</taxon>
    </lineage>
</organism>
<gene>
    <name evidence="3" type="ORF">mRhiFer1_018779</name>
</gene>
<dbReference type="InterPro" id="IPR036051">
    <property type="entry name" value="KRAB_dom_sf"/>
</dbReference>
<name>A0A7J7RZD5_RHIFE</name>
<dbReference type="EMBL" id="JACAGC010000024">
    <property type="protein sequence ID" value="KAF6281562.1"/>
    <property type="molecule type" value="Genomic_DNA"/>
</dbReference>
<dbReference type="Pfam" id="PF01352">
    <property type="entry name" value="KRAB"/>
    <property type="match status" value="1"/>
</dbReference>
<dbReference type="InterPro" id="IPR050169">
    <property type="entry name" value="Krueppel_C2H2_ZnF"/>
</dbReference>
<dbReference type="Gene3D" id="6.10.140.140">
    <property type="match status" value="1"/>
</dbReference>
<protein>
    <submittedName>
        <fullName evidence="3">Zinc finger protein 316</fullName>
    </submittedName>
</protein>
<dbReference type="Proteomes" id="UP000585614">
    <property type="component" value="Unassembled WGS sequence"/>
</dbReference>
<sequence>MAALHTAPDSPAAQLESAEDSSECDPEQEEEEEEKREEVEEREEEETVGEEAEDELDADRGPLEVELQEDEDVEVVPADTQSPELGIQERLCRGGDARLPVLQGTALQASQVPALPREEDLGDEDDEDEDEDEDEEEDFLTAGSQGLVTFEDVAVYFSLEEWERLDPDQRDLYKEVMQENYGILVSLGYPIPKPELISRLEQGEEPWVPDSPRPEEGDIVTGVYTGEHETESWGISANTAPQSFARFRPLLLRGPVVWATGRASWANLGLCGLPPLGPSLWRPERWEVPRESRDSS</sequence>
<dbReference type="AlphaFoldDB" id="A0A7J7RZD5"/>
<evidence type="ECO:0000256" key="1">
    <source>
        <dbReference type="SAM" id="MobiDB-lite"/>
    </source>
</evidence>
<evidence type="ECO:0000259" key="2">
    <source>
        <dbReference type="PROSITE" id="PS50805"/>
    </source>
</evidence>
<feature type="domain" description="KRAB" evidence="2">
    <location>
        <begin position="148"/>
        <end position="219"/>
    </location>
</feature>
<reference evidence="3 4" key="1">
    <citation type="journal article" date="2020" name="Nature">
        <title>Six reference-quality genomes reveal evolution of bat adaptations.</title>
        <authorList>
            <person name="Jebb D."/>
            <person name="Huang Z."/>
            <person name="Pippel M."/>
            <person name="Hughes G.M."/>
            <person name="Lavrichenko K."/>
            <person name="Devanna P."/>
            <person name="Winkler S."/>
            <person name="Jermiin L.S."/>
            <person name="Skirmuntt E.C."/>
            <person name="Katzourakis A."/>
            <person name="Burkitt-Gray L."/>
            <person name="Ray D.A."/>
            <person name="Sullivan K.A.M."/>
            <person name="Roscito J.G."/>
            <person name="Kirilenko B.M."/>
            <person name="Davalos L.M."/>
            <person name="Corthals A.P."/>
            <person name="Power M.L."/>
            <person name="Jones G."/>
            <person name="Ransome R.D."/>
            <person name="Dechmann D.K.N."/>
            <person name="Locatelli A.G."/>
            <person name="Puechmaille S.J."/>
            <person name="Fedrigo O."/>
            <person name="Jarvis E.D."/>
            <person name="Hiller M."/>
            <person name="Vernes S.C."/>
            <person name="Myers E.W."/>
            <person name="Teeling E.C."/>
        </authorList>
    </citation>
    <scope>NUCLEOTIDE SEQUENCE [LARGE SCALE GENOMIC DNA]</scope>
    <source>
        <strain evidence="3">MRhiFer1</strain>
        <tissue evidence="3">Lung</tissue>
    </source>
</reference>
<comment type="caution">
    <text evidence="3">The sequence shown here is derived from an EMBL/GenBank/DDBJ whole genome shotgun (WGS) entry which is preliminary data.</text>
</comment>
<feature type="region of interest" description="Disordered" evidence="1">
    <location>
        <begin position="103"/>
        <end position="145"/>
    </location>
</feature>
<dbReference type="PANTHER" id="PTHR23232:SF156">
    <property type="entry name" value="KRAB DOMAIN-CONTAINING PROTEIN"/>
    <property type="match status" value="1"/>
</dbReference>
<dbReference type="CDD" id="cd07765">
    <property type="entry name" value="KRAB_A-box"/>
    <property type="match status" value="1"/>
</dbReference>
<dbReference type="PANTHER" id="PTHR23232">
    <property type="entry name" value="KRAB DOMAIN C2H2 ZINC FINGER"/>
    <property type="match status" value="1"/>
</dbReference>
<proteinExistence type="predicted"/>
<dbReference type="SUPFAM" id="SSF109640">
    <property type="entry name" value="KRAB domain (Kruppel-associated box)"/>
    <property type="match status" value="1"/>
</dbReference>
<dbReference type="GO" id="GO:0006355">
    <property type="term" value="P:regulation of DNA-templated transcription"/>
    <property type="evidence" value="ECO:0007669"/>
    <property type="project" value="InterPro"/>
</dbReference>
<dbReference type="InterPro" id="IPR001909">
    <property type="entry name" value="KRAB"/>
</dbReference>
<dbReference type="PROSITE" id="PS50805">
    <property type="entry name" value="KRAB"/>
    <property type="match status" value="1"/>
</dbReference>
<evidence type="ECO:0000313" key="4">
    <source>
        <dbReference type="Proteomes" id="UP000585614"/>
    </source>
</evidence>
<dbReference type="SMART" id="SM00349">
    <property type="entry name" value="KRAB"/>
    <property type="match status" value="1"/>
</dbReference>
<accession>A0A7J7RZD5</accession>
<feature type="region of interest" description="Disordered" evidence="1">
    <location>
        <begin position="1"/>
        <end position="91"/>
    </location>
</feature>
<feature type="compositionally biased region" description="Acidic residues" evidence="1">
    <location>
        <begin position="120"/>
        <end position="139"/>
    </location>
</feature>
<evidence type="ECO:0000313" key="3">
    <source>
        <dbReference type="EMBL" id="KAF6281562.1"/>
    </source>
</evidence>
<feature type="compositionally biased region" description="Acidic residues" evidence="1">
    <location>
        <begin position="17"/>
        <end position="57"/>
    </location>
</feature>